<feature type="compositionally biased region" description="Polar residues" evidence="1">
    <location>
        <begin position="298"/>
        <end position="309"/>
    </location>
</feature>
<feature type="region of interest" description="Disordered" evidence="1">
    <location>
        <begin position="279"/>
        <end position="322"/>
    </location>
</feature>
<name>A0A151GII1_DRECN</name>
<dbReference type="RefSeq" id="XP_040656248.1">
    <property type="nucleotide sequence ID" value="XM_040801215.1"/>
</dbReference>
<feature type="region of interest" description="Disordered" evidence="1">
    <location>
        <begin position="518"/>
        <end position="575"/>
    </location>
</feature>
<feature type="compositionally biased region" description="Polar residues" evidence="1">
    <location>
        <begin position="536"/>
        <end position="548"/>
    </location>
</feature>
<evidence type="ECO:0000256" key="1">
    <source>
        <dbReference type="SAM" id="MobiDB-lite"/>
    </source>
</evidence>
<dbReference type="InParanoid" id="A0A151GII1"/>
<accession>A0A151GII1</accession>
<gene>
    <name evidence="2" type="ORF">DCS_03902</name>
</gene>
<keyword evidence="3" id="KW-1185">Reference proteome</keyword>
<dbReference type="Proteomes" id="UP000076580">
    <property type="component" value="Chromosome 02"/>
</dbReference>
<dbReference type="AlphaFoldDB" id="A0A151GII1"/>
<dbReference type="GeneID" id="63716545"/>
<sequence>MRSICGLNEFYISCNPPLLPAGVNYVVEKTKMEYPNDQIRPGHGSTSEEDVKIMGDSPRVLPWTRLENGTDVDDGRYDTHRFPANMANFRHRAVWRGLESLNGWTVNNFLNQLKSIWEASGAPTTIKELEIRLDCKLSHNLASNLMYVATSSGEETLRKAIQTLGNFIRILCTGGFETNHMILAGSGSFNFAFRWLSHVGQERSTYVSTESEHIADEYNRLQMAVTLRTERLDGKNNDYISGKTRHPFKGGLKIGATKVFGPFDGFEYRKKNATAAFKQTTEYPPGAKKPPKHENPPVENSTVENSTVKNAPVEGSESIRGAPLARSSLQERYVETWRADVERANAEYVGEEWKTRSFQQGQADFDEHGNRKQGSANYIMADFYRTMVSASKPREVIHELNDFEDLICFDRDTETGPNCLPLAEKPMEDLIDLEEVVVQPAKQQSIDLLSTWEPYPTILDTGISQTLQAPLSATVKPGAQMDGFNRCNGVKDEPACFGRWNDDELKILRETMKQRAGRRIGNWSTSRSSFAMPAVETQTSPQGQSNRKNASEHDSMSRSSRDMPIRPRDGPGVQRKISAGEQISDVTLMKKKANLHEAKARVKDMAKILPFLPGRVSIGVKFGRIYVKDVSHSQVDVGTGPNFTMDEMLMMLYQQEHQLGFSTTLSTCGPDMDAFVRQQPRGEPSWLFSSPSTRVSYEFTCYSGVGDAFVVEVDAMTFDYAFISRSTCLDSSPTHAAIGKALVASVSVTSKTDIGIIVETTTDERLGATVCAVRVLHVAEYRQGVKGGSVLSVTMVKRLSPRKRQEKRMQWSLDLSGHRGYPPIFYEASISSVRAKAILEENVDLKFGDSASWALEHLVGDDILEDICRPALGMMSGMDDIGLNNDNGHRLDGRRTFNDTVAEQEERKGKTKFW</sequence>
<proteinExistence type="predicted"/>
<reference evidence="2 3" key="1">
    <citation type="journal article" date="2016" name="Sci. Rep.">
        <title>Insights into Adaptations to a Near-Obligate Nematode Endoparasitic Lifestyle from the Finished Genome of Drechmeria coniospora.</title>
        <authorList>
            <person name="Zhang L."/>
            <person name="Zhou Z."/>
            <person name="Guo Q."/>
            <person name="Fokkens L."/>
            <person name="Miskei M."/>
            <person name="Pocsi I."/>
            <person name="Zhang W."/>
            <person name="Chen M."/>
            <person name="Wang L."/>
            <person name="Sun Y."/>
            <person name="Donzelli B.G."/>
            <person name="Gibson D.M."/>
            <person name="Nelson D.R."/>
            <person name="Luo J.G."/>
            <person name="Rep M."/>
            <person name="Liu H."/>
            <person name="Yang S."/>
            <person name="Wang J."/>
            <person name="Krasnoff S.B."/>
            <person name="Xu Y."/>
            <person name="Molnar I."/>
            <person name="Lin M."/>
        </authorList>
    </citation>
    <scope>NUCLEOTIDE SEQUENCE [LARGE SCALE GENOMIC DNA]</scope>
    <source>
        <strain evidence="2 3">ARSEF 6962</strain>
    </source>
</reference>
<organism evidence="2 3">
    <name type="scientific">Drechmeria coniospora</name>
    <name type="common">Nematophagous fungus</name>
    <name type="synonym">Meria coniospora</name>
    <dbReference type="NCBI Taxonomy" id="98403"/>
    <lineage>
        <taxon>Eukaryota</taxon>
        <taxon>Fungi</taxon>
        <taxon>Dikarya</taxon>
        <taxon>Ascomycota</taxon>
        <taxon>Pezizomycotina</taxon>
        <taxon>Sordariomycetes</taxon>
        <taxon>Hypocreomycetidae</taxon>
        <taxon>Hypocreales</taxon>
        <taxon>Ophiocordycipitaceae</taxon>
        <taxon>Drechmeria</taxon>
    </lineage>
</organism>
<evidence type="ECO:0000313" key="2">
    <source>
        <dbReference type="EMBL" id="KYK56896.1"/>
    </source>
</evidence>
<feature type="compositionally biased region" description="Basic and acidic residues" evidence="1">
    <location>
        <begin position="549"/>
        <end position="569"/>
    </location>
</feature>
<evidence type="ECO:0000313" key="3">
    <source>
        <dbReference type="Proteomes" id="UP000076580"/>
    </source>
</evidence>
<comment type="caution">
    <text evidence="2">The sequence shown here is derived from an EMBL/GenBank/DDBJ whole genome shotgun (WGS) entry which is preliminary data.</text>
</comment>
<dbReference type="STRING" id="98403.A0A151GII1"/>
<protein>
    <submittedName>
        <fullName evidence="2">Uncharacterized protein</fullName>
    </submittedName>
</protein>
<dbReference type="EMBL" id="LAYC01000002">
    <property type="protein sequence ID" value="KYK56896.1"/>
    <property type="molecule type" value="Genomic_DNA"/>
</dbReference>